<proteinExistence type="predicted"/>
<evidence type="ECO:0000313" key="11">
    <source>
        <dbReference type="EMBL" id="KAJ1367143.1"/>
    </source>
</evidence>
<dbReference type="FunFam" id="2.40.50.700:FF:000003">
    <property type="entry name" value="DIS3-like exonuclease 2"/>
    <property type="match status" value="1"/>
</dbReference>
<dbReference type="GO" id="GO:0000175">
    <property type="term" value="F:3'-5'-RNA exonuclease activity"/>
    <property type="evidence" value="ECO:0007669"/>
    <property type="project" value="UniProtKB-ARBA"/>
</dbReference>
<feature type="domain" description="CSD2" evidence="10">
    <location>
        <begin position="359"/>
        <end position="423"/>
    </location>
</feature>
<dbReference type="InterPro" id="IPR012340">
    <property type="entry name" value="NA-bd_OB-fold"/>
</dbReference>
<keyword evidence="6" id="KW-0269">Exonuclease</keyword>
<feature type="region of interest" description="Disordered" evidence="9">
    <location>
        <begin position="1"/>
        <end position="34"/>
    </location>
</feature>
<evidence type="ECO:0000256" key="8">
    <source>
        <dbReference type="ARBA" id="ARBA00022884"/>
    </source>
</evidence>
<protein>
    <recommendedName>
        <fullName evidence="10">CSD2 domain-containing protein</fullName>
    </recommendedName>
</protein>
<dbReference type="GO" id="GO:0000932">
    <property type="term" value="C:P-body"/>
    <property type="evidence" value="ECO:0007669"/>
    <property type="project" value="TreeGrafter"/>
</dbReference>
<evidence type="ECO:0000259" key="10">
    <source>
        <dbReference type="Pfam" id="PF17849"/>
    </source>
</evidence>
<comment type="caution">
    <text evidence="11">The sequence shown here is derived from an EMBL/GenBank/DDBJ whole genome shotgun (WGS) entry which is preliminary data.</text>
</comment>
<keyword evidence="7" id="KW-0460">Magnesium</keyword>
<dbReference type="GO" id="GO:0046872">
    <property type="term" value="F:metal ion binding"/>
    <property type="evidence" value="ECO:0007669"/>
    <property type="project" value="UniProtKB-KW"/>
</dbReference>
<dbReference type="GO" id="GO:0006402">
    <property type="term" value="P:mRNA catabolic process"/>
    <property type="evidence" value="ECO:0007669"/>
    <property type="project" value="TreeGrafter"/>
</dbReference>
<evidence type="ECO:0000256" key="1">
    <source>
        <dbReference type="ARBA" id="ARBA00004496"/>
    </source>
</evidence>
<accession>A0AAD5R0I3</accession>
<dbReference type="EMBL" id="JAHQIW010005787">
    <property type="protein sequence ID" value="KAJ1367143.1"/>
    <property type="molecule type" value="Genomic_DNA"/>
</dbReference>
<dbReference type="Pfam" id="PF17849">
    <property type="entry name" value="OB_Dis3"/>
    <property type="match status" value="1"/>
</dbReference>
<gene>
    <name evidence="11" type="ORF">KIN20_027997</name>
</gene>
<evidence type="ECO:0000256" key="9">
    <source>
        <dbReference type="SAM" id="MobiDB-lite"/>
    </source>
</evidence>
<comment type="subcellular location">
    <subcellularLocation>
        <location evidence="1">Cytoplasm</location>
    </subcellularLocation>
</comment>
<evidence type="ECO:0000256" key="3">
    <source>
        <dbReference type="ARBA" id="ARBA00022722"/>
    </source>
</evidence>
<evidence type="ECO:0000256" key="5">
    <source>
        <dbReference type="ARBA" id="ARBA00022801"/>
    </source>
</evidence>
<evidence type="ECO:0000256" key="6">
    <source>
        <dbReference type="ARBA" id="ARBA00022839"/>
    </source>
</evidence>
<dbReference type="GO" id="GO:0010587">
    <property type="term" value="P:miRNA catabolic process"/>
    <property type="evidence" value="ECO:0007669"/>
    <property type="project" value="TreeGrafter"/>
</dbReference>
<dbReference type="Gene3D" id="2.40.50.690">
    <property type="match status" value="1"/>
</dbReference>
<keyword evidence="2" id="KW-0963">Cytoplasm</keyword>
<dbReference type="AlphaFoldDB" id="A0AAD5R0I3"/>
<evidence type="ECO:0000313" key="12">
    <source>
        <dbReference type="Proteomes" id="UP001196413"/>
    </source>
</evidence>
<keyword evidence="8" id="KW-0694">RNA-binding</keyword>
<keyword evidence="12" id="KW-1185">Reference proteome</keyword>
<dbReference type="GO" id="GO:0008266">
    <property type="term" value="F:poly(U) RNA binding"/>
    <property type="evidence" value="ECO:0007669"/>
    <property type="project" value="UniProtKB-ARBA"/>
</dbReference>
<dbReference type="Proteomes" id="UP001196413">
    <property type="component" value="Unassembled WGS sequence"/>
</dbReference>
<evidence type="ECO:0000256" key="2">
    <source>
        <dbReference type="ARBA" id="ARBA00022490"/>
    </source>
</evidence>
<name>A0AAD5R0I3_PARTN</name>
<dbReference type="PANTHER" id="PTHR23355:SF9">
    <property type="entry name" value="DIS3-LIKE EXONUCLEASE 2"/>
    <property type="match status" value="1"/>
</dbReference>
<dbReference type="Gene3D" id="2.40.50.700">
    <property type="match status" value="1"/>
</dbReference>
<evidence type="ECO:0000256" key="7">
    <source>
        <dbReference type="ARBA" id="ARBA00022842"/>
    </source>
</evidence>
<keyword evidence="3" id="KW-0540">Nuclease</keyword>
<evidence type="ECO:0000256" key="4">
    <source>
        <dbReference type="ARBA" id="ARBA00022723"/>
    </source>
</evidence>
<reference evidence="11" key="1">
    <citation type="submission" date="2021-06" db="EMBL/GenBank/DDBJ databases">
        <title>Parelaphostrongylus tenuis whole genome reference sequence.</title>
        <authorList>
            <person name="Garwood T.J."/>
            <person name="Larsen P.A."/>
            <person name="Fountain-Jones N.M."/>
            <person name="Garbe J.R."/>
            <person name="Macchietto M.G."/>
            <person name="Kania S.A."/>
            <person name="Gerhold R.W."/>
            <person name="Richards J.E."/>
            <person name="Wolf T.M."/>
        </authorList>
    </citation>
    <scope>NUCLEOTIDE SEQUENCE</scope>
    <source>
        <strain evidence="11">MNPRO001-30</strain>
        <tissue evidence="11">Meninges</tissue>
    </source>
</reference>
<dbReference type="SUPFAM" id="SSF50249">
    <property type="entry name" value="Nucleic acid-binding proteins"/>
    <property type="match status" value="1"/>
</dbReference>
<keyword evidence="5" id="KW-0378">Hydrolase</keyword>
<keyword evidence="4" id="KW-0479">Metal-binding</keyword>
<dbReference type="InterPro" id="IPR050180">
    <property type="entry name" value="RNR_Ribonuclease"/>
</dbReference>
<dbReference type="PANTHER" id="PTHR23355">
    <property type="entry name" value="RIBONUCLEASE"/>
    <property type="match status" value="1"/>
</dbReference>
<dbReference type="InterPro" id="IPR041505">
    <property type="entry name" value="Dis3_CSD2"/>
</dbReference>
<organism evidence="11 12">
    <name type="scientific">Parelaphostrongylus tenuis</name>
    <name type="common">Meningeal worm</name>
    <dbReference type="NCBI Taxonomy" id="148309"/>
    <lineage>
        <taxon>Eukaryota</taxon>
        <taxon>Metazoa</taxon>
        <taxon>Ecdysozoa</taxon>
        <taxon>Nematoda</taxon>
        <taxon>Chromadorea</taxon>
        <taxon>Rhabditida</taxon>
        <taxon>Rhabditina</taxon>
        <taxon>Rhabditomorpha</taxon>
        <taxon>Strongyloidea</taxon>
        <taxon>Metastrongylidae</taxon>
        <taxon>Parelaphostrongylus</taxon>
    </lineage>
</organism>
<sequence>MFPFDHRPISTSSGHRMTPSSLTPHLPPSEAHRSACPNQYGCSPLYKNPAQVGRYYESTAVPTRRTVSISAPNCRPQNNYLPPRPNTSMSMYRQNSNHSTSLATNQKTWKPYFMPYLSVEAVTRGLASGDLVKGSLCVSKRSYEEAYVDNPDGDDQLDLLILGVHDRNRALHGDVVIVRIKERLKWVIRENLYQAWRAGHLHESREDNGQPITIPPVAAPKCDDFVEVPIGGLSHLLIRKAILNQTIPPSKDRKYGRQAMLIIGAQLEMARRECLSVQGSAFPIDHPSLPPVDVQKTIDSLSIGRMGDDNSLRYALRGLGNSRRVPPKTAEVMHISEMKNCRAAMGQLKMMTDGNSNWALFLPTDSRMPRMMISANQLPPGFFERPQDFAKFIFVARMVEWQATAQFPRGELERAIGVAGNVEKSEIRIESDSRIHQLEASRRINDSLTPSREQYKKDKISGDQLHRCVSYVCGITQAS</sequence>